<evidence type="ECO:0000256" key="1">
    <source>
        <dbReference type="PIRSR" id="PIRSR640198-1"/>
    </source>
</evidence>
<dbReference type="PROSITE" id="PS51459">
    <property type="entry name" value="FIDO"/>
    <property type="match status" value="1"/>
</dbReference>
<feature type="binding site" evidence="2">
    <location>
        <begin position="239"/>
        <end position="240"/>
    </location>
    <ligand>
        <name>ATP</name>
        <dbReference type="ChEBI" id="CHEBI:30616"/>
    </ligand>
</feature>
<organism evidence="4 5">
    <name type="scientific">Treponema parvum</name>
    <dbReference type="NCBI Taxonomy" id="138851"/>
    <lineage>
        <taxon>Bacteria</taxon>
        <taxon>Pseudomonadati</taxon>
        <taxon>Spirochaetota</taxon>
        <taxon>Spirochaetia</taxon>
        <taxon>Spirochaetales</taxon>
        <taxon>Treponemataceae</taxon>
        <taxon>Treponema</taxon>
    </lineage>
</organism>
<dbReference type="Proteomes" id="UP000671995">
    <property type="component" value="Chromosome"/>
</dbReference>
<reference evidence="4" key="1">
    <citation type="submission" date="2020-05" db="EMBL/GenBank/DDBJ databases">
        <authorList>
            <person name="Zeng H."/>
            <person name="Chan Y.K."/>
            <person name="Watt R.M."/>
        </authorList>
    </citation>
    <scope>NUCLEOTIDE SEQUENCE</scope>
    <source>
        <strain evidence="4">ATCC 700773</strain>
    </source>
</reference>
<dbReference type="Gene3D" id="1.10.3290.10">
    <property type="entry name" value="Fido-like domain"/>
    <property type="match status" value="1"/>
</dbReference>
<dbReference type="RefSeq" id="WP_210118162.1">
    <property type="nucleotide sequence ID" value="NZ_CP054257.1"/>
</dbReference>
<dbReference type="SUPFAM" id="SSF140931">
    <property type="entry name" value="Fic-like"/>
    <property type="match status" value="1"/>
</dbReference>
<feature type="binding site" evidence="2">
    <location>
        <begin position="201"/>
        <end position="208"/>
    </location>
    <ligand>
        <name>ATP</name>
        <dbReference type="ChEBI" id="CHEBI:30616"/>
    </ligand>
</feature>
<dbReference type="Pfam" id="PF02661">
    <property type="entry name" value="Fic"/>
    <property type="match status" value="1"/>
</dbReference>
<sequence length="350" mass="40695">MHNFEYEENAKRLLTPEIVQLLSSIYEHKGRQQLFVEAKKDELHTLMDIAKIQSTKSSNRIEGIYTTDKRLEELMSQKSQPRNRNEQEISGYRDVLATIHENYDYISPTSNIIQQLHRDLYSYNKNGFGGKFKSSDNIIAETDNNDIQKVRFAPVPAYETEEAVRQMTENFLKSWNSNKTDRLLLIPLFVLDFLCIHPFDDGNGRMSRLLTLLLFYRAGFIAGKYISIEMLIENSKETYYEALQDCSSGWHENTNSYEAFVRYYFGILIKAYNEFENRVEYLSSAKISKPERVKNLIQNTVGKINKREILEKCPDISKKTVERALADLVKQDLIEKVGASSATAYVWIQK</sequence>
<feature type="active site" evidence="1">
    <location>
        <position position="197"/>
    </location>
</feature>
<dbReference type="EMBL" id="CP054257">
    <property type="protein sequence ID" value="QTQ11367.1"/>
    <property type="molecule type" value="Genomic_DNA"/>
</dbReference>
<name>A0A975IC43_9SPIR</name>
<keyword evidence="2" id="KW-0067">ATP-binding</keyword>
<dbReference type="InterPro" id="IPR040198">
    <property type="entry name" value="Fido_containing"/>
</dbReference>
<evidence type="ECO:0000256" key="2">
    <source>
        <dbReference type="PIRSR" id="PIRSR640198-2"/>
    </source>
</evidence>
<dbReference type="InterPro" id="IPR036597">
    <property type="entry name" value="Fido-like_dom_sf"/>
</dbReference>
<dbReference type="PANTHER" id="PTHR13504">
    <property type="entry name" value="FIDO DOMAIN-CONTAINING PROTEIN DDB_G0283145"/>
    <property type="match status" value="1"/>
</dbReference>
<feature type="domain" description="Fido" evidence="3">
    <location>
        <begin position="108"/>
        <end position="266"/>
    </location>
</feature>
<gene>
    <name evidence="4" type="ORF">HRI96_03635</name>
</gene>
<dbReference type="AlphaFoldDB" id="A0A975IC43"/>
<evidence type="ECO:0000259" key="3">
    <source>
        <dbReference type="PROSITE" id="PS51459"/>
    </source>
</evidence>
<reference evidence="4" key="2">
    <citation type="journal article" date="2021" name="Microbiol. Resour. Announc.">
        <title>Complete Genome Sequences of Three Human Oral Treponema parvum Isolates.</title>
        <authorList>
            <person name="Zeng H."/>
            <person name="Watt R.M."/>
        </authorList>
    </citation>
    <scope>NUCLEOTIDE SEQUENCE</scope>
    <source>
        <strain evidence="4">ATCC 700773</strain>
    </source>
</reference>
<proteinExistence type="predicted"/>
<evidence type="ECO:0000313" key="5">
    <source>
        <dbReference type="Proteomes" id="UP000671995"/>
    </source>
</evidence>
<dbReference type="PANTHER" id="PTHR13504:SF38">
    <property type="entry name" value="FIDO DOMAIN-CONTAINING PROTEIN"/>
    <property type="match status" value="1"/>
</dbReference>
<dbReference type="InterPro" id="IPR003812">
    <property type="entry name" value="Fido"/>
</dbReference>
<keyword evidence="2" id="KW-0547">Nucleotide-binding</keyword>
<accession>A0A975IC43</accession>
<protein>
    <submittedName>
        <fullName evidence="4">Fic family protein</fullName>
    </submittedName>
</protein>
<dbReference type="GO" id="GO:0005524">
    <property type="term" value="F:ATP binding"/>
    <property type="evidence" value="ECO:0007669"/>
    <property type="project" value="UniProtKB-KW"/>
</dbReference>
<evidence type="ECO:0000313" key="4">
    <source>
        <dbReference type="EMBL" id="QTQ11367.1"/>
    </source>
</evidence>